<evidence type="ECO:0000256" key="2">
    <source>
        <dbReference type="ARBA" id="ARBA00012829"/>
    </source>
</evidence>
<gene>
    <name evidence="9" type="ORF">JETT_0714</name>
</gene>
<reference evidence="9 10" key="1">
    <citation type="submission" date="2019-04" db="EMBL/GenBank/DDBJ databases">
        <title>Genome of a novel bacterium Candidatus Jettenia ecosi reconstructed from metagenome of an anammox bioreactor.</title>
        <authorList>
            <person name="Mardanov A.V."/>
            <person name="Beletsky A.V."/>
            <person name="Ravin N.V."/>
            <person name="Botchkova E.A."/>
            <person name="Litti Y.V."/>
            <person name="Nozhevnikova A.N."/>
        </authorList>
    </citation>
    <scope>NUCLEOTIDE SEQUENCE [LARGE SCALE GENOMIC DNA]</scope>
    <source>
        <strain evidence="9">J2</strain>
    </source>
</reference>
<comment type="caution">
    <text evidence="9">The sequence shown here is derived from an EMBL/GenBank/DDBJ whole genome shotgun (WGS) entry which is preliminary data.</text>
</comment>
<dbReference type="InterPro" id="IPR006194">
    <property type="entry name" value="Gly-tRNA-synth_heterodimer"/>
</dbReference>
<dbReference type="GO" id="GO:0006426">
    <property type="term" value="P:glycyl-tRNA aminoacylation"/>
    <property type="evidence" value="ECO:0007669"/>
    <property type="project" value="InterPro"/>
</dbReference>
<keyword evidence="3" id="KW-0436">Ligase</keyword>
<evidence type="ECO:0000313" key="10">
    <source>
        <dbReference type="Proteomes" id="UP000319783"/>
    </source>
</evidence>
<dbReference type="EC" id="6.1.1.14" evidence="2"/>
<sequence>MADDLLFEIGTEEIPAGYIIPALNQMGTLFTERAKKYRLEIRSVYCTGTPRRLTLFAEGLPQKQESVTEEVPGPSAAIAFDKAGNPTKAGIGFAKSQGIDIHNLHIKKISKGEYCFATKK</sequence>
<dbReference type="Pfam" id="PF02092">
    <property type="entry name" value="tRNA_synt_2f"/>
    <property type="match status" value="1"/>
</dbReference>
<organism evidence="9 10">
    <name type="scientific">Candidatus Jettenia ecosi</name>
    <dbReference type="NCBI Taxonomy" id="2494326"/>
    <lineage>
        <taxon>Bacteria</taxon>
        <taxon>Pseudomonadati</taxon>
        <taxon>Planctomycetota</taxon>
        <taxon>Candidatus Brocadiia</taxon>
        <taxon>Candidatus Brocadiales</taxon>
        <taxon>Candidatus Brocadiaceae</taxon>
        <taxon>Candidatus Jettenia</taxon>
    </lineage>
</organism>
<dbReference type="PANTHER" id="PTHR30075">
    <property type="entry name" value="GLYCYL-TRNA SYNTHETASE"/>
    <property type="match status" value="1"/>
</dbReference>
<dbReference type="EMBL" id="SULG01000010">
    <property type="protein sequence ID" value="TLD42926.1"/>
    <property type="molecule type" value="Genomic_DNA"/>
</dbReference>
<evidence type="ECO:0000256" key="1">
    <source>
        <dbReference type="ARBA" id="ARBA00008226"/>
    </source>
</evidence>
<evidence type="ECO:0000256" key="8">
    <source>
        <dbReference type="ARBA" id="ARBA00047937"/>
    </source>
</evidence>
<comment type="catalytic activity">
    <reaction evidence="8">
        <text>tRNA(Gly) + glycine + ATP = glycyl-tRNA(Gly) + AMP + diphosphate</text>
        <dbReference type="Rhea" id="RHEA:16013"/>
        <dbReference type="Rhea" id="RHEA-COMP:9664"/>
        <dbReference type="Rhea" id="RHEA-COMP:9683"/>
        <dbReference type="ChEBI" id="CHEBI:30616"/>
        <dbReference type="ChEBI" id="CHEBI:33019"/>
        <dbReference type="ChEBI" id="CHEBI:57305"/>
        <dbReference type="ChEBI" id="CHEBI:78442"/>
        <dbReference type="ChEBI" id="CHEBI:78522"/>
        <dbReference type="ChEBI" id="CHEBI:456215"/>
        <dbReference type="EC" id="6.1.1.14"/>
    </reaction>
</comment>
<keyword evidence="4" id="KW-0547">Nucleotide-binding</keyword>
<dbReference type="GO" id="GO:0004820">
    <property type="term" value="F:glycine-tRNA ligase activity"/>
    <property type="evidence" value="ECO:0007669"/>
    <property type="project" value="UniProtKB-EC"/>
</dbReference>
<dbReference type="Proteomes" id="UP000319783">
    <property type="component" value="Unassembled WGS sequence"/>
</dbReference>
<evidence type="ECO:0000256" key="4">
    <source>
        <dbReference type="ARBA" id="ARBA00022741"/>
    </source>
</evidence>
<name>A0A533QDV0_9BACT</name>
<evidence type="ECO:0000313" key="9">
    <source>
        <dbReference type="EMBL" id="TLD42926.1"/>
    </source>
</evidence>
<dbReference type="GO" id="GO:0005829">
    <property type="term" value="C:cytosol"/>
    <property type="evidence" value="ECO:0007669"/>
    <property type="project" value="TreeGrafter"/>
</dbReference>
<keyword evidence="5" id="KW-0067">ATP-binding</keyword>
<evidence type="ECO:0000256" key="3">
    <source>
        <dbReference type="ARBA" id="ARBA00022598"/>
    </source>
</evidence>
<accession>A0A533QDV0</accession>
<evidence type="ECO:0000256" key="7">
    <source>
        <dbReference type="ARBA" id="ARBA00023146"/>
    </source>
</evidence>
<dbReference type="PRINTS" id="PR01045">
    <property type="entry name" value="TRNASYNTHGB"/>
</dbReference>
<protein>
    <recommendedName>
        <fullName evidence="2">glycine--tRNA ligase</fullName>
        <ecNumber evidence="2">6.1.1.14</ecNumber>
    </recommendedName>
</protein>
<dbReference type="InterPro" id="IPR015944">
    <property type="entry name" value="Gly-tRNA-synth_bsu"/>
</dbReference>
<keyword evidence="6" id="KW-0648">Protein biosynthesis</keyword>
<dbReference type="AlphaFoldDB" id="A0A533QDV0"/>
<evidence type="ECO:0000256" key="6">
    <source>
        <dbReference type="ARBA" id="ARBA00022917"/>
    </source>
</evidence>
<dbReference type="GO" id="GO:0005524">
    <property type="term" value="F:ATP binding"/>
    <property type="evidence" value="ECO:0007669"/>
    <property type="project" value="UniProtKB-KW"/>
</dbReference>
<dbReference type="PANTHER" id="PTHR30075:SF2">
    <property type="entry name" value="GLYCINE--TRNA LIGASE, CHLOROPLASTIC_MITOCHONDRIAL 2"/>
    <property type="match status" value="1"/>
</dbReference>
<evidence type="ECO:0000256" key="5">
    <source>
        <dbReference type="ARBA" id="ARBA00022840"/>
    </source>
</evidence>
<keyword evidence="7 9" id="KW-0030">Aminoacyl-tRNA synthetase</keyword>
<proteinExistence type="inferred from homology"/>
<comment type="similarity">
    <text evidence="1">Belongs to the class-II aminoacyl-tRNA synthetase family.</text>
</comment>